<dbReference type="PANTHER" id="PTHR33969:SF2">
    <property type="entry name" value="SEGREGATION AND CONDENSATION PROTEIN A"/>
    <property type="match status" value="1"/>
</dbReference>
<evidence type="ECO:0000256" key="1">
    <source>
        <dbReference type="ARBA" id="ARBA00044777"/>
    </source>
</evidence>
<protein>
    <recommendedName>
        <fullName evidence="1 2">Segregation and condensation protein A</fullName>
    </recommendedName>
</protein>
<name>A0A9X2F727_9BACT</name>
<comment type="caution">
    <text evidence="3">The sequence shown here is derived from an EMBL/GenBank/DDBJ whole genome shotgun (WGS) entry which is preliminary data.</text>
</comment>
<accession>A0A9X2F727</accession>
<dbReference type="PANTHER" id="PTHR33969">
    <property type="entry name" value="SEGREGATION AND CONDENSATION PROTEIN A"/>
    <property type="match status" value="1"/>
</dbReference>
<proteinExistence type="inferred from homology"/>
<keyword evidence="2" id="KW-0131">Cell cycle</keyword>
<dbReference type="GO" id="GO:0005737">
    <property type="term" value="C:cytoplasm"/>
    <property type="evidence" value="ECO:0007669"/>
    <property type="project" value="UniProtKB-SubCell"/>
</dbReference>
<dbReference type="GO" id="GO:0051301">
    <property type="term" value="P:cell division"/>
    <property type="evidence" value="ECO:0007669"/>
    <property type="project" value="UniProtKB-KW"/>
</dbReference>
<keyword evidence="4" id="KW-1185">Reference proteome</keyword>
<dbReference type="Proteomes" id="UP001155241">
    <property type="component" value="Unassembled WGS sequence"/>
</dbReference>
<dbReference type="GO" id="GO:0006260">
    <property type="term" value="P:DNA replication"/>
    <property type="evidence" value="ECO:0007669"/>
    <property type="project" value="UniProtKB-UniRule"/>
</dbReference>
<comment type="similarity">
    <text evidence="2">Belongs to the ScpA family.</text>
</comment>
<dbReference type="HAMAP" id="MF_01805">
    <property type="entry name" value="ScpA"/>
    <property type="match status" value="1"/>
</dbReference>
<comment type="function">
    <text evidence="2">Participates in chromosomal partition during cell division. May act via the formation of a condensin-like complex containing Smc and ScpB that pull DNA away from mid-cell into both cell halves.</text>
</comment>
<keyword evidence="2" id="KW-0963">Cytoplasm</keyword>
<dbReference type="AlphaFoldDB" id="A0A9X2F727"/>
<keyword evidence="2" id="KW-0159">Chromosome partition</keyword>
<gene>
    <name evidence="2" type="primary">scpA</name>
    <name evidence="3" type="ORF">NG895_03760</name>
</gene>
<reference evidence="3" key="1">
    <citation type="submission" date="2022-06" db="EMBL/GenBank/DDBJ databases">
        <title>Aeoliella straminimaris, a novel planctomycete from sediments.</title>
        <authorList>
            <person name="Vitorino I.R."/>
            <person name="Lage O.M."/>
        </authorList>
    </citation>
    <scope>NUCLEOTIDE SEQUENCE</scope>
    <source>
        <strain evidence="3">ICT_H6.2</strain>
    </source>
</reference>
<organism evidence="3 4">
    <name type="scientific">Aeoliella straminimaris</name>
    <dbReference type="NCBI Taxonomy" id="2954799"/>
    <lineage>
        <taxon>Bacteria</taxon>
        <taxon>Pseudomonadati</taxon>
        <taxon>Planctomycetota</taxon>
        <taxon>Planctomycetia</taxon>
        <taxon>Pirellulales</taxon>
        <taxon>Lacipirellulaceae</taxon>
        <taxon>Aeoliella</taxon>
    </lineage>
</organism>
<comment type="subunit">
    <text evidence="2">Component of a cohesin-like complex composed of ScpA, ScpB and the Smc homodimer, in which ScpA and ScpB bind to the head domain of Smc. The presence of the three proteins is required for the association of the complex with DNA.</text>
</comment>
<evidence type="ECO:0000313" key="4">
    <source>
        <dbReference type="Proteomes" id="UP001155241"/>
    </source>
</evidence>
<evidence type="ECO:0000256" key="2">
    <source>
        <dbReference type="HAMAP-Rule" id="MF_01805"/>
    </source>
</evidence>
<dbReference type="InterPro" id="IPR003768">
    <property type="entry name" value="ScpA"/>
</dbReference>
<evidence type="ECO:0000313" key="3">
    <source>
        <dbReference type="EMBL" id="MCO6043014.1"/>
    </source>
</evidence>
<dbReference type="Pfam" id="PF02616">
    <property type="entry name" value="SMC_ScpA"/>
    <property type="match status" value="1"/>
</dbReference>
<sequence>MQFRVQLDTFSGPLDLLLYLVRKHEVDISNIPVARVTDQFLEHTAVLEQMDVDAVGDFLDLASTLIEIKSQMVLPQQTVDAEDEVEDPRQELVQRLLEFKKYRDAAQLLEERGREWQERFPRAANELPPRSQKEQLPEIAGVELWDLVSAFGRVLRDKLVKPEVASIKYDDTPIHVYMRQIDQRVRSEGSVAFFDLFPEAVHKSTLVGMFLALLELVRYRYALAHQSQRYGDILIEPGSEQLPAELKVSSVAEVVE</sequence>
<dbReference type="GO" id="GO:0007059">
    <property type="term" value="P:chromosome segregation"/>
    <property type="evidence" value="ECO:0007669"/>
    <property type="project" value="UniProtKB-UniRule"/>
</dbReference>
<keyword evidence="2" id="KW-0132">Cell division</keyword>
<dbReference type="EMBL" id="JAMXLR010000015">
    <property type="protein sequence ID" value="MCO6043014.1"/>
    <property type="molecule type" value="Genomic_DNA"/>
</dbReference>
<dbReference type="RefSeq" id="WP_252851111.1">
    <property type="nucleotide sequence ID" value="NZ_JAMXLR010000015.1"/>
</dbReference>
<comment type="subcellular location">
    <subcellularLocation>
        <location evidence="2">Cytoplasm</location>
    </subcellularLocation>
    <text evidence="2">Associated with two foci at the outer edges of the nucleoid region in young cells, and at four foci within both cell halves in older cells.</text>
</comment>
<dbReference type="Gene3D" id="6.10.250.2410">
    <property type="match status" value="1"/>
</dbReference>